<accession>A0AAE3IID3</accession>
<dbReference type="Proteomes" id="UP001208131">
    <property type="component" value="Unassembled WGS sequence"/>
</dbReference>
<evidence type="ECO:0000259" key="7">
    <source>
        <dbReference type="Pfam" id="PF09335"/>
    </source>
</evidence>
<dbReference type="RefSeq" id="WP_046440726.1">
    <property type="nucleotide sequence ID" value="NZ_JAOQJZ010000001.1"/>
</dbReference>
<comment type="similarity">
    <text evidence="6">Belongs to the TVP38/TMEM64 family.</text>
</comment>
<keyword evidence="3 6" id="KW-0812">Transmembrane</keyword>
<dbReference type="EMBL" id="JAOQJZ010000001">
    <property type="protein sequence ID" value="MCU6704658.1"/>
    <property type="molecule type" value="Genomic_DNA"/>
</dbReference>
<gene>
    <name evidence="8" type="ORF">OCV57_01790</name>
</gene>
<organism evidence="8 9">
    <name type="scientific">Hominimerdicola aceti</name>
    <dbReference type="NCBI Taxonomy" id="2981726"/>
    <lineage>
        <taxon>Bacteria</taxon>
        <taxon>Bacillati</taxon>
        <taxon>Bacillota</taxon>
        <taxon>Clostridia</taxon>
        <taxon>Eubacteriales</taxon>
        <taxon>Oscillospiraceae</taxon>
        <taxon>Hominimerdicola</taxon>
    </lineage>
</organism>
<feature type="transmembrane region" description="Helical" evidence="6">
    <location>
        <begin position="79"/>
        <end position="100"/>
    </location>
</feature>
<evidence type="ECO:0000256" key="3">
    <source>
        <dbReference type="ARBA" id="ARBA00022692"/>
    </source>
</evidence>
<evidence type="ECO:0000256" key="4">
    <source>
        <dbReference type="ARBA" id="ARBA00022989"/>
    </source>
</evidence>
<keyword evidence="2 6" id="KW-1003">Cell membrane</keyword>
<evidence type="ECO:0000256" key="2">
    <source>
        <dbReference type="ARBA" id="ARBA00022475"/>
    </source>
</evidence>
<feature type="transmembrane region" description="Helical" evidence="6">
    <location>
        <begin position="48"/>
        <end position="72"/>
    </location>
</feature>
<feature type="transmembrane region" description="Helical" evidence="6">
    <location>
        <begin position="192"/>
        <end position="210"/>
    </location>
</feature>
<comment type="subcellular location">
    <subcellularLocation>
        <location evidence="1 6">Cell membrane</location>
        <topology evidence="1 6">Multi-pass membrane protein</topology>
    </subcellularLocation>
</comment>
<reference evidence="8 9" key="1">
    <citation type="journal article" date="2021" name="ISME Commun">
        <title>Automated analysis of genomic sequences facilitates high-throughput and comprehensive description of bacteria.</title>
        <authorList>
            <person name="Hitch T.C.A."/>
        </authorList>
    </citation>
    <scope>NUCLEOTIDE SEQUENCE [LARGE SCALE GENOMIC DNA]</scope>
    <source>
        <strain evidence="8 9">Sanger_31</strain>
    </source>
</reference>
<keyword evidence="5 6" id="KW-0472">Membrane</keyword>
<dbReference type="GO" id="GO:0005886">
    <property type="term" value="C:plasma membrane"/>
    <property type="evidence" value="ECO:0007669"/>
    <property type="project" value="UniProtKB-SubCell"/>
</dbReference>
<dbReference type="PANTHER" id="PTHR12677">
    <property type="entry name" value="GOLGI APPARATUS MEMBRANE PROTEIN TVP38-RELATED"/>
    <property type="match status" value="1"/>
</dbReference>
<comment type="caution">
    <text evidence="8">The sequence shown here is derived from an EMBL/GenBank/DDBJ whole genome shotgun (WGS) entry which is preliminary data.</text>
</comment>
<evidence type="ECO:0000256" key="1">
    <source>
        <dbReference type="ARBA" id="ARBA00004651"/>
    </source>
</evidence>
<proteinExistence type="inferred from homology"/>
<dbReference type="Pfam" id="PF09335">
    <property type="entry name" value="VTT_dom"/>
    <property type="match status" value="1"/>
</dbReference>
<protein>
    <recommendedName>
        <fullName evidence="6">TVP38/TMEM64 family membrane protein</fullName>
    </recommendedName>
</protein>
<keyword evidence="9" id="KW-1185">Reference proteome</keyword>
<keyword evidence="4 6" id="KW-1133">Transmembrane helix</keyword>
<name>A0AAE3IID3_9FIRM</name>
<dbReference type="InterPro" id="IPR032816">
    <property type="entry name" value="VTT_dom"/>
</dbReference>
<dbReference type="AlphaFoldDB" id="A0AAE3IID3"/>
<evidence type="ECO:0000256" key="5">
    <source>
        <dbReference type="ARBA" id="ARBA00023136"/>
    </source>
</evidence>
<feature type="transmembrane region" description="Helical" evidence="6">
    <location>
        <begin position="162"/>
        <end position="180"/>
    </location>
</feature>
<evidence type="ECO:0000256" key="6">
    <source>
        <dbReference type="RuleBase" id="RU366058"/>
    </source>
</evidence>
<feature type="transmembrane region" description="Helical" evidence="6">
    <location>
        <begin position="135"/>
        <end position="155"/>
    </location>
</feature>
<feature type="transmembrane region" description="Helical" evidence="6">
    <location>
        <begin position="12"/>
        <end position="28"/>
    </location>
</feature>
<dbReference type="InterPro" id="IPR015414">
    <property type="entry name" value="TMEM64"/>
</dbReference>
<dbReference type="PANTHER" id="PTHR12677:SF59">
    <property type="entry name" value="GOLGI APPARATUS MEMBRANE PROTEIN TVP38-RELATED"/>
    <property type="match status" value="1"/>
</dbReference>
<sequence>MDSFVRKYGRYVPFALTIIIIFCCALFLKDHEFSEILSYCPDNLWLAAFVILGFYGLKSLSVVFPLAAIFVCVGAIYPFWVGILLNVIGLSVCFTVPYLVGRISGGDIMRVIEMKYPKARKLVNYGHDNNLFASYISRAVVVVPGDLVSMIHGALRMPYRPYLLGSIMGVMPEMLVQTYIGAQLKHLTIKSVLVMIALIAATLAFSLILNKKVSRSGKQMDKEDF</sequence>
<feature type="domain" description="VTT" evidence="7">
    <location>
        <begin position="64"/>
        <end position="183"/>
    </location>
</feature>
<evidence type="ECO:0000313" key="9">
    <source>
        <dbReference type="Proteomes" id="UP001208131"/>
    </source>
</evidence>
<evidence type="ECO:0000313" key="8">
    <source>
        <dbReference type="EMBL" id="MCU6704658.1"/>
    </source>
</evidence>